<sequence length="687" mass="76265">MPALLIDSSPRAIDPISPPSLSTANTVPPEILTQIYYLLSPRDFDNARRTCSHWMRTSLNERLLETMLKRAGWWDSWLWDNRNRRSGFLTTSVVDFSQLSRDRSNISRQSPYTSAYLKDYGTLAPSSFQVSSCSNYLLVAAGRTIHVYNLLTRSSFPTSSEDLQNTDIIIVASITCPAEVISAAVDTTTSQFTVAALMDNRLGMVCNLVPVTWRGNDQSGIVYDATGSTSTRNSHFGTGYSMKMTSRHFFYDVCSADDPPTSISICPGQRYVAFGSDSGIELRWVDQRTSKDCRKHFPMSQPSEILHFMPNRPDTPLEFRLISSLAGPGMDGCRCENLPPGETYPSCPFHAMQNDVQTFSRWAPGYNDHMGLVRTTQCHHYQAVPVNDGLHVLFVEPRTGYLCIGSDAPIDGPTSLTRALICVPPFENDASSASKGPPLPTAFAAGSDLNWGLRVVAAYGDRLVLYSVPLDVFNVIKKERERQGDGIMADSDLARDFFLNQPRSHARRGSLAQNQNGDWEFLLSISYRPTAMMWPFTIYGKEIGRMENVVELALQSSHGVARVWAFGAAGNAHVIDAVGSDIPCKSFTIGADGRIASAQLVNRSKDGLVSPVTSRKRKQCERRAEFIGRHMIRQHSSPAMLHGQGVPTTRTLGLNSQSQRRPSFTARIVDFRIPELEGRRMETEAVF</sequence>
<organism evidence="1 2">
    <name type="scientific">Aspergillus granulosus</name>
    <dbReference type="NCBI Taxonomy" id="176169"/>
    <lineage>
        <taxon>Eukaryota</taxon>
        <taxon>Fungi</taxon>
        <taxon>Dikarya</taxon>
        <taxon>Ascomycota</taxon>
        <taxon>Pezizomycotina</taxon>
        <taxon>Eurotiomycetes</taxon>
        <taxon>Eurotiomycetidae</taxon>
        <taxon>Eurotiales</taxon>
        <taxon>Aspergillaceae</taxon>
        <taxon>Aspergillus</taxon>
        <taxon>Aspergillus subgen. Nidulantes</taxon>
    </lineage>
</organism>
<dbReference type="SUPFAM" id="SSF81383">
    <property type="entry name" value="F-box domain"/>
    <property type="match status" value="1"/>
</dbReference>
<dbReference type="EMBL" id="JBFXLT010000124">
    <property type="protein sequence ID" value="KAL2808023.1"/>
    <property type="molecule type" value="Genomic_DNA"/>
</dbReference>
<reference evidence="1 2" key="1">
    <citation type="submission" date="2024-07" db="EMBL/GenBank/DDBJ databases">
        <title>Section-level genome sequencing and comparative genomics of Aspergillus sections Usti and Cavernicolus.</title>
        <authorList>
            <consortium name="Lawrence Berkeley National Laboratory"/>
            <person name="Nybo J.L."/>
            <person name="Vesth T.C."/>
            <person name="Theobald S."/>
            <person name="Frisvad J.C."/>
            <person name="Larsen T.O."/>
            <person name="Kjaerboelling I."/>
            <person name="Rothschild-Mancinelli K."/>
            <person name="Lyhne E.K."/>
            <person name="Kogle M.E."/>
            <person name="Barry K."/>
            <person name="Clum A."/>
            <person name="Na H."/>
            <person name="Ledsgaard L."/>
            <person name="Lin J."/>
            <person name="Lipzen A."/>
            <person name="Kuo A."/>
            <person name="Riley R."/>
            <person name="Mondo S."/>
            <person name="Labutti K."/>
            <person name="Haridas S."/>
            <person name="Pangalinan J."/>
            <person name="Salamov A.A."/>
            <person name="Simmons B.A."/>
            <person name="Magnuson J.K."/>
            <person name="Chen J."/>
            <person name="Drula E."/>
            <person name="Henrissat B."/>
            <person name="Wiebenga A."/>
            <person name="Lubbers R.J."/>
            <person name="Gomes A.C."/>
            <person name="Makela M.R."/>
            <person name="Stajich J."/>
            <person name="Grigoriev I.V."/>
            <person name="Mortensen U.H."/>
            <person name="De Vries R.P."/>
            <person name="Baker S.E."/>
            <person name="Andersen M.R."/>
        </authorList>
    </citation>
    <scope>NUCLEOTIDE SEQUENCE [LARGE SCALE GENOMIC DNA]</scope>
    <source>
        <strain evidence="1 2">CBS 588.65</strain>
    </source>
</reference>
<protein>
    <recommendedName>
        <fullName evidence="3">F-box domain-containing protein</fullName>
    </recommendedName>
</protein>
<comment type="caution">
    <text evidence="1">The sequence shown here is derived from an EMBL/GenBank/DDBJ whole genome shotgun (WGS) entry which is preliminary data.</text>
</comment>
<evidence type="ECO:0000313" key="2">
    <source>
        <dbReference type="Proteomes" id="UP001610334"/>
    </source>
</evidence>
<accession>A0ABR4GXU3</accession>
<dbReference type="InterPro" id="IPR036322">
    <property type="entry name" value="WD40_repeat_dom_sf"/>
</dbReference>
<dbReference type="SUPFAM" id="SSF50978">
    <property type="entry name" value="WD40 repeat-like"/>
    <property type="match status" value="1"/>
</dbReference>
<dbReference type="InterPro" id="IPR036047">
    <property type="entry name" value="F-box-like_dom_sf"/>
</dbReference>
<gene>
    <name evidence="1" type="ORF">BJX63DRAFT_424950</name>
</gene>
<proteinExistence type="predicted"/>
<keyword evidence="2" id="KW-1185">Reference proteome</keyword>
<evidence type="ECO:0000313" key="1">
    <source>
        <dbReference type="EMBL" id="KAL2808023.1"/>
    </source>
</evidence>
<evidence type="ECO:0008006" key="3">
    <source>
        <dbReference type="Google" id="ProtNLM"/>
    </source>
</evidence>
<dbReference type="Proteomes" id="UP001610334">
    <property type="component" value="Unassembled WGS sequence"/>
</dbReference>
<name>A0ABR4GXU3_9EURO</name>